<feature type="domain" description="Dilute" evidence="4">
    <location>
        <begin position="845"/>
        <end position="1104"/>
    </location>
</feature>
<feature type="compositionally biased region" description="Polar residues" evidence="1">
    <location>
        <begin position="342"/>
        <end position="353"/>
    </location>
</feature>
<evidence type="ECO:0000313" key="5">
    <source>
        <dbReference type="Proteomes" id="UP000694888"/>
    </source>
</evidence>
<sequence length="1104" mass="123108">MTGRDNPHLPYTPREGTVTPRARRKRARALVRSHSQHDVRGEQGSPSPPRSGRAELSVDYRAPGLLKIFGESLVAGARYKSVLASTRSSAQELIKQALERYGLPSRLHRDFVLCESVGKCTTATTTSADEDGRRGEGKEADLSGSIKSRARATAGTENNKKRGGHHHHRSSSPPSLSLSAVTSSSTLVSKRKHSGEVSARSLGSVTPREVKGRKKDNRSPLGSPRNLGDSPRTPLGSPRTPCGSPSTVRGSPLVSAKQGTPRSNGHQPVPQKHYASGEVLDYNPPKVFDTSRSTAQLRDIYRPRGERSTRLVPSTPGAGISPRPINNLNNDLDKRNNKFDSRNVSNSGSTVTDDSAGDDAGWVQVYLRVLSYSDRPLELQDYWKPPEGLSRRFELRRRCDVVMNVSDDDTIGLNDNARKIMMSKVSPGVIPPNSSVTEETDSQWRGTLKEEWDKASMMTNATLSITSPREPLLTNIVEGDTRQAYVCPSIYPYLLTLRGCSIQKDLVLYPLKSRSLCVGRAEKKGNSDDIRLCADDVSDVHCRVTLKRLPQVGETSAQDARLYWYCLDLEIYRSSYVTVNGIQVKQRATVLPGDLLGIGRQYLFLYKDPTGGHDIPSAVPWLPERDGPTPSHPLHNPENNSPSPLTHSHHVAEEALTSNIPENLRNREDDITNSQDDDEFDVLDDSTLRDAAIFLAYHRDKEVELLEGIADVKASGKGDYPLSVSVLFLSAHHYAVRKFSGDHQTTFFRRMIRVIRAKVTSFFLPSFLYTFPYCLSNQSIILYTYLSIDFFKNCSYFSLLSPDFQKKKAIVNMRQFFYLIHFLFSAITSFPGDKPGRSETDHFPDHIAWLSNSVTLLCHFRKPQFQEYVGSLARRADVTAAVQEAAGCLDEVVNSLFQQTVYAVTKVLYEPINSFMQGAISDQGSNVATQRIVSILQATRELTSRLQLHSAVARQLMTYVLFFISTTLFNRIMARGNYLFSFIMSTCFKLLIFQVLSGFTRLLCFVVFVTKSALPLFLEGAQLYSWEAGSRLQTDVSSLETWAKEAGLEAEFVRVSEHFLSLIDLLASSKRTLLKVGSFNYPNPTPFYRTTVPTSNKINTINKL</sequence>
<dbReference type="InterPro" id="IPR002710">
    <property type="entry name" value="Dilute_dom"/>
</dbReference>
<evidence type="ECO:0000259" key="4">
    <source>
        <dbReference type="PROSITE" id="PS51126"/>
    </source>
</evidence>
<evidence type="ECO:0000313" key="6">
    <source>
        <dbReference type="RefSeq" id="XP_035824117.1"/>
    </source>
</evidence>
<dbReference type="PROSITE" id="PS51126">
    <property type="entry name" value="DILUTE"/>
    <property type="match status" value="1"/>
</dbReference>
<feature type="compositionally biased region" description="Polar residues" evidence="1">
    <location>
        <begin position="257"/>
        <end position="266"/>
    </location>
</feature>
<feature type="region of interest" description="Disordered" evidence="1">
    <location>
        <begin position="1"/>
        <end position="55"/>
    </location>
</feature>
<dbReference type="Pfam" id="PF00788">
    <property type="entry name" value="RA"/>
    <property type="match status" value="1"/>
</dbReference>
<feature type="compositionally biased region" description="Low complexity" evidence="1">
    <location>
        <begin position="171"/>
        <end position="188"/>
    </location>
</feature>
<feature type="compositionally biased region" description="Basic and acidic residues" evidence="1">
    <location>
        <begin position="299"/>
        <end position="309"/>
    </location>
</feature>
<accession>A0ABM1VNX5</accession>
<dbReference type="Proteomes" id="UP000694888">
    <property type="component" value="Unplaced"/>
</dbReference>
<dbReference type="CDD" id="cd22712">
    <property type="entry name" value="FHA_RADIL-like"/>
    <property type="match status" value="1"/>
</dbReference>
<evidence type="ECO:0000259" key="3">
    <source>
        <dbReference type="PROSITE" id="PS50200"/>
    </source>
</evidence>
<dbReference type="InterPro" id="IPR052072">
    <property type="entry name" value="Vascular_dev_regulator"/>
</dbReference>
<dbReference type="SUPFAM" id="SSF54236">
    <property type="entry name" value="Ubiquitin-like"/>
    <property type="match status" value="2"/>
</dbReference>
<dbReference type="SUPFAM" id="SSF49879">
    <property type="entry name" value="SMAD/FHA domain"/>
    <property type="match status" value="1"/>
</dbReference>
<gene>
    <name evidence="6" type="primary">LOC106011047</name>
</gene>
<organism evidence="5 6">
    <name type="scientific">Aplysia californica</name>
    <name type="common">California sea hare</name>
    <dbReference type="NCBI Taxonomy" id="6500"/>
    <lineage>
        <taxon>Eukaryota</taxon>
        <taxon>Metazoa</taxon>
        <taxon>Spiralia</taxon>
        <taxon>Lophotrochozoa</taxon>
        <taxon>Mollusca</taxon>
        <taxon>Gastropoda</taxon>
        <taxon>Heterobranchia</taxon>
        <taxon>Euthyneura</taxon>
        <taxon>Tectipleura</taxon>
        <taxon>Aplysiida</taxon>
        <taxon>Aplysioidea</taxon>
        <taxon>Aplysiidae</taxon>
        <taxon>Aplysia</taxon>
    </lineage>
</organism>
<evidence type="ECO:0000256" key="1">
    <source>
        <dbReference type="SAM" id="MobiDB-lite"/>
    </source>
</evidence>
<feature type="compositionally biased region" description="Polar residues" evidence="1">
    <location>
        <begin position="637"/>
        <end position="646"/>
    </location>
</feature>
<feature type="region of interest" description="Disordered" evidence="1">
    <location>
        <begin position="616"/>
        <end position="679"/>
    </location>
</feature>
<feature type="domain" description="Ras-associating" evidence="3">
    <location>
        <begin position="62"/>
        <end position="115"/>
    </location>
</feature>
<feature type="compositionally biased region" description="Basic and acidic residues" evidence="1">
    <location>
        <begin position="331"/>
        <end position="341"/>
    </location>
</feature>
<reference evidence="6" key="1">
    <citation type="submission" date="2025-08" db="UniProtKB">
        <authorList>
            <consortium name="RefSeq"/>
        </authorList>
    </citation>
    <scope>IDENTIFICATION</scope>
</reference>
<protein>
    <submittedName>
        <fullName evidence="6">Uncharacterized protein LOC106011047</fullName>
    </submittedName>
</protein>
<keyword evidence="2" id="KW-0812">Transmembrane</keyword>
<dbReference type="Gene3D" id="2.60.200.20">
    <property type="match status" value="1"/>
</dbReference>
<dbReference type="Gene3D" id="3.10.20.90">
    <property type="entry name" value="Phosphatidylinositol 3-kinase Catalytic Subunit, Chain A, domain 1"/>
    <property type="match status" value="2"/>
</dbReference>
<dbReference type="InterPro" id="IPR029071">
    <property type="entry name" value="Ubiquitin-like_domsf"/>
</dbReference>
<feature type="compositionally biased region" description="Basic and acidic residues" evidence="1">
    <location>
        <begin position="130"/>
        <end position="141"/>
    </location>
</feature>
<feature type="compositionally biased region" description="Basic residues" evidence="1">
    <location>
        <begin position="161"/>
        <end position="170"/>
    </location>
</feature>
<dbReference type="PROSITE" id="PS50200">
    <property type="entry name" value="RA"/>
    <property type="match status" value="1"/>
</dbReference>
<dbReference type="InterPro" id="IPR000159">
    <property type="entry name" value="RA_dom"/>
</dbReference>
<dbReference type="GeneID" id="106011047"/>
<feature type="transmembrane region" description="Helical" evidence="2">
    <location>
        <begin position="986"/>
        <end position="1009"/>
    </location>
</feature>
<dbReference type="PANTHER" id="PTHR16027:SF9">
    <property type="entry name" value="RAS-ASSOCIATING AND DILUTE DOMAIN-CONTAINING PROTEIN"/>
    <property type="match status" value="1"/>
</dbReference>
<proteinExistence type="predicted"/>
<keyword evidence="5" id="KW-1185">Reference proteome</keyword>
<keyword evidence="2" id="KW-0472">Membrane</keyword>
<dbReference type="PANTHER" id="PTHR16027">
    <property type="entry name" value="DILUTE DOMAIN-CONTAINING PROTEIN YPR089W"/>
    <property type="match status" value="1"/>
</dbReference>
<keyword evidence="2" id="KW-1133">Transmembrane helix</keyword>
<evidence type="ECO:0000256" key="2">
    <source>
        <dbReference type="SAM" id="Phobius"/>
    </source>
</evidence>
<dbReference type="InterPro" id="IPR008984">
    <property type="entry name" value="SMAD_FHA_dom_sf"/>
</dbReference>
<feature type="region of interest" description="Disordered" evidence="1">
    <location>
        <begin position="125"/>
        <end position="356"/>
    </location>
</feature>
<feature type="compositionally biased region" description="Basic residues" evidence="1">
    <location>
        <begin position="21"/>
        <end position="31"/>
    </location>
</feature>
<dbReference type="RefSeq" id="XP_035824117.1">
    <property type="nucleotide sequence ID" value="XM_035968224.1"/>
</dbReference>
<name>A0ABM1VNX5_APLCA</name>
<feature type="transmembrane region" description="Helical" evidence="2">
    <location>
        <begin position="956"/>
        <end position="974"/>
    </location>
</feature>